<keyword evidence="2" id="KW-0812">Transmembrane</keyword>
<keyword evidence="4" id="KW-1185">Reference proteome</keyword>
<reference evidence="3" key="1">
    <citation type="submission" date="2023-06" db="EMBL/GenBank/DDBJ databases">
        <title>Genome-scale phylogeny and comparative genomics of the fungal order Sordariales.</title>
        <authorList>
            <consortium name="Lawrence Berkeley National Laboratory"/>
            <person name="Hensen N."/>
            <person name="Bonometti L."/>
            <person name="Westerberg I."/>
            <person name="Brannstrom I.O."/>
            <person name="Guillou S."/>
            <person name="Cros-Aarteil S."/>
            <person name="Calhoun S."/>
            <person name="Haridas S."/>
            <person name="Kuo A."/>
            <person name="Mondo S."/>
            <person name="Pangilinan J."/>
            <person name="Riley R."/>
            <person name="LaButti K."/>
            <person name="Andreopoulos B."/>
            <person name="Lipzen A."/>
            <person name="Chen C."/>
            <person name="Yanf M."/>
            <person name="Daum C."/>
            <person name="Ng V."/>
            <person name="Clum A."/>
            <person name="Steindorff A."/>
            <person name="Ohm R."/>
            <person name="Martin F."/>
            <person name="Silar P."/>
            <person name="Natvig D."/>
            <person name="Lalanne C."/>
            <person name="Gautier V."/>
            <person name="Ament-velasquez S.L."/>
            <person name="Kruys A."/>
            <person name="Hutchinson M.I."/>
            <person name="Powell A.J."/>
            <person name="Barry K."/>
            <person name="Miller A.N."/>
            <person name="Grigoriev I.V."/>
            <person name="Debuchy R."/>
            <person name="Gladieux P."/>
            <person name="Thoren M.H."/>
            <person name="Johannesson H."/>
        </authorList>
    </citation>
    <scope>NUCLEOTIDE SEQUENCE</scope>
    <source>
        <strain evidence="3">SMH3187-1</strain>
    </source>
</reference>
<feature type="coiled-coil region" evidence="1">
    <location>
        <begin position="243"/>
        <end position="294"/>
    </location>
</feature>
<name>A0AA40F9M2_9PEZI</name>
<organism evidence="3 4">
    <name type="scientific">Schizothecium vesticola</name>
    <dbReference type="NCBI Taxonomy" id="314040"/>
    <lineage>
        <taxon>Eukaryota</taxon>
        <taxon>Fungi</taxon>
        <taxon>Dikarya</taxon>
        <taxon>Ascomycota</taxon>
        <taxon>Pezizomycotina</taxon>
        <taxon>Sordariomycetes</taxon>
        <taxon>Sordariomycetidae</taxon>
        <taxon>Sordariales</taxon>
        <taxon>Schizotheciaceae</taxon>
        <taxon>Schizothecium</taxon>
    </lineage>
</organism>
<accession>A0AA40F9M2</accession>
<evidence type="ECO:0000313" key="3">
    <source>
        <dbReference type="EMBL" id="KAK0753783.1"/>
    </source>
</evidence>
<feature type="transmembrane region" description="Helical" evidence="2">
    <location>
        <begin position="199"/>
        <end position="219"/>
    </location>
</feature>
<gene>
    <name evidence="3" type="ORF">B0T18DRAFT_424275</name>
</gene>
<keyword evidence="1" id="KW-0175">Coiled coil</keyword>
<comment type="caution">
    <text evidence="3">The sequence shown here is derived from an EMBL/GenBank/DDBJ whole genome shotgun (WGS) entry which is preliminary data.</text>
</comment>
<proteinExistence type="predicted"/>
<evidence type="ECO:0000256" key="1">
    <source>
        <dbReference type="SAM" id="Coils"/>
    </source>
</evidence>
<keyword evidence="2" id="KW-0472">Membrane</keyword>
<evidence type="ECO:0000313" key="4">
    <source>
        <dbReference type="Proteomes" id="UP001172155"/>
    </source>
</evidence>
<sequence>MAAHAEIVDIVAQLSDLGAELVEEITFLANSRSCLDRRFHTNLSHLNRTILQLPAVIDVLMFEKPPRPELTSASADGQLVAAPSNFKSGGRHSTLGGKVQAVMADMFRVEREMQSSYKEASRNRIATADLVSKAARHSDLCSSAARTVSEAQDKMQWSLKEANRRMASAEEKAAGTNAASQLMADQAKRHEKKGRRNKILFWVTVLIPIVNVATTLHSLSVEAKNNELAESYRTAAAAVTAKHATATAEKQRLEAARSKLNTALEDLSLAQRQAERQAQDIEELRDQARALTDKYGIVTTRLWDVVRR</sequence>
<dbReference type="EMBL" id="JAUKUD010000001">
    <property type="protein sequence ID" value="KAK0753783.1"/>
    <property type="molecule type" value="Genomic_DNA"/>
</dbReference>
<evidence type="ECO:0000256" key="2">
    <source>
        <dbReference type="SAM" id="Phobius"/>
    </source>
</evidence>
<keyword evidence="2" id="KW-1133">Transmembrane helix</keyword>
<dbReference type="Proteomes" id="UP001172155">
    <property type="component" value="Unassembled WGS sequence"/>
</dbReference>
<feature type="coiled-coil region" evidence="1">
    <location>
        <begin position="152"/>
        <end position="179"/>
    </location>
</feature>
<dbReference type="AlphaFoldDB" id="A0AA40F9M2"/>
<protein>
    <submittedName>
        <fullName evidence="3">Uncharacterized protein</fullName>
    </submittedName>
</protein>